<sequence>MSVAIPFVNDVCHISRERMSDLLQGKDVYQFSRFEKFIDYFRHIFTRKSAISEYYQIHHLLYQHRNHPEISRPMSLEIMPQGSDVTQWRPIIGFVKLIDNSKPEAVSRYSIEVQQRDDGVAVIDMKFDGIVLAQADCSADNLEFLKTCLFNDNNGEIRSRTVDTGFEGSGEAHFYSAFQHRLEKHLSTYVEDLTHFNTRVSELVAMRDEADSSAPADIDRFIEKMAAEGNITKESLAKLKFIGSGSYGSVYLFEGKYAVKIPVNSTGNMIDTHSAEHRNAHPERVSHYLNRANRDPDFSRYMQISFDNKKMEVLVSKYINGKVFDTGTDANYERADNLLYERGVYMHDLNVHGNILIKNDELFFVDGDQIVLSQEKRRERRVSVVTDALEQQIRISYEVKLHAAQRSNNLEDIEYYSNLLDEHNDLMNTTVESPRHDNSEVAMEFVSRDSFRMPAREDSFLVKKTIEWSEAKR</sequence>
<evidence type="ECO:0000313" key="1">
    <source>
        <dbReference type="EMBL" id="SQA65285.1"/>
    </source>
</evidence>
<comment type="caution">
    <text evidence="1">The sequence shown here is derived from an EMBL/GenBank/DDBJ whole genome shotgun (WGS) entry which is preliminary data.</text>
</comment>
<dbReference type="InterPro" id="IPR011009">
    <property type="entry name" value="Kinase-like_dom_sf"/>
</dbReference>
<keyword evidence="1" id="KW-0808">Transferase</keyword>
<proteinExistence type="predicted"/>
<dbReference type="SUPFAM" id="SSF56112">
    <property type="entry name" value="Protein kinase-like (PK-like)"/>
    <property type="match status" value="1"/>
</dbReference>
<dbReference type="EC" id="2.7.-.-" evidence="1"/>
<dbReference type="EMBL" id="UAVL01000020">
    <property type="protein sequence ID" value="SQA65285.1"/>
    <property type="molecule type" value="Genomic_DNA"/>
</dbReference>
<name>A0AB38G280_9ENTR</name>
<evidence type="ECO:0000313" key="2">
    <source>
        <dbReference type="Proteomes" id="UP000251313"/>
    </source>
</evidence>
<dbReference type="GO" id="GO:0016301">
    <property type="term" value="F:kinase activity"/>
    <property type="evidence" value="ECO:0007669"/>
    <property type="project" value="UniProtKB-KW"/>
</dbReference>
<gene>
    <name evidence="1" type="primary">steC</name>
    <name evidence="1" type="ORF">NCTC11967_04313</name>
</gene>
<organism evidence="1 2">
    <name type="scientific">Yokenella regensburgei</name>
    <dbReference type="NCBI Taxonomy" id="158877"/>
    <lineage>
        <taxon>Bacteria</taxon>
        <taxon>Pseudomonadati</taxon>
        <taxon>Pseudomonadota</taxon>
        <taxon>Gammaproteobacteria</taxon>
        <taxon>Enterobacterales</taxon>
        <taxon>Enterobacteriaceae</taxon>
        <taxon>Yokenella</taxon>
    </lineage>
</organism>
<protein>
    <submittedName>
        <fullName evidence="1">Secreted effector kinase steC</fullName>
        <ecNumber evidence="1">2.7.-.-</ecNumber>
    </submittedName>
</protein>
<dbReference type="Proteomes" id="UP000251313">
    <property type="component" value="Unassembled WGS sequence"/>
</dbReference>
<reference evidence="1 2" key="1">
    <citation type="submission" date="2018-06" db="EMBL/GenBank/DDBJ databases">
        <authorList>
            <consortium name="Pathogen Informatics"/>
            <person name="Doyle S."/>
        </authorList>
    </citation>
    <scope>NUCLEOTIDE SEQUENCE [LARGE SCALE GENOMIC DNA]</scope>
    <source>
        <strain evidence="1 2">NCTC11967</strain>
    </source>
</reference>
<dbReference type="AlphaFoldDB" id="A0AB38G280"/>
<accession>A0AB38G280</accession>
<keyword evidence="1" id="KW-0418">Kinase</keyword>
<dbReference type="RefSeq" id="WP_038256975.1">
    <property type="nucleotide sequence ID" value="NZ_JAQOLS010000002.1"/>
</dbReference>